<dbReference type="GeneID" id="87914911"/>
<protein>
    <submittedName>
        <fullName evidence="1">Uncharacterized protein</fullName>
    </submittedName>
</protein>
<dbReference type="AlphaFoldDB" id="A0AAE1I5B4"/>
<reference evidence="1" key="1">
    <citation type="submission" date="2023-11" db="EMBL/GenBank/DDBJ databases">
        <title>The genome sequences of three competitors of mushroom-forming fungi.</title>
        <authorList>
            <person name="Beijen E."/>
            <person name="Ohm R.A."/>
        </authorList>
    </citation>
    <scope>NUCLEOTIDE SEQUENCE</scope>
    <source>
        <strain evidence="1">CBS 100526</strain>
    </source>
</reference>
<proteinExistence type="predicted"/>
<sequence length="112" mass="12529">MADLSPCLKCIRLLGANPRAQPRISLGFEEHGDHCGICLHLLTAEDVKFSVAEDHPVLSQRLVTAYHRRTDSLWAAQEDRSLNKVTKLKRATARVACIAQRLGQWLLAKEEA</sequence>
<name>A0AAE1I5B4_9HYPO</name>
<dbReference type="Proteomes" id="UP001273209">
    <property type="component" value="Unassembled WGS sequence"/>
</dbReference>
<dbReference type="EMBL" id="JAWRVG010000091">
    <property type="protein sequence ID" value="KAK4060188.1"/>
    <property type="molecule type" value="Genomic_DNA"/>
</dbReference>
<evidence type="ECO:0000313" key="1">
    <source>
        <dbReference type="EMBL" id="KAK4060188.1"/>
    </source>
</evidence>
<evidence type="ECO:0000313" key="2">
    <source>
        <dbReference type="Proteomes" id="UP001273209"/>
    </source>
</evidence>
<accession>A0AAE1I5B4</accession>
<keyword evidence="2" id="KW-1185">Reference proteome</keyword>
<comment type="caution">
    <text evidence="1">The sequence shown here is derived from an EMBL/GenBank/DDBJ whole genome shotgun (WGS) entry which is preliminary data.</text>
</comment>
<dbReference type="RefSeq" id="XP_062750173.1">
    <property type="nucleotide sequence ID" value="XM_062895006.1"/>
</dbReference>
<gene>
    <name evidence="1" type="ORF">Triagg1_10886</name>
</gene>
<organism evidence="1 2">
    <name type="scientific">Trichoderma aggressivum f. europaeum</name>
    <dbReference type="NCBI Taxonomy" id="173218"/>
    <lineage>
        <taxon>Eukaryota</taxon>
        <taxon>Fungi</taxon>
        <taxon>Dikarya</taxon>
        <taxon>Ascomycota</taxon>
        <taxon>Pezizomycotina</taxon>
        <taxon>Sordariomycetes</taxon>
        <taxon>Hypocreomycetidae</taxon>
        <taxon>Hypocreales</taxon>
        <taxon>Hypocreaceae</taxon>
        <taxon>Trichoderma</taxon>
    </lineage>
</organism>